<keyword evidence="1" id="KW-0175">Coiled coil</keyword>
<evidence type="ECO:0000256" key="1">
    <source>
        <dbReference type="SAM" id="Coils"/>
    </source>
</evidence>
<dbReference type="SUPFAM" id="SSF47473">
    <property type="entry name" value="EF-hand"/>
    <property type="match status" value="1"/>
</dbReference>
<keyword evidence="3" id="KW-1185">Reference proteome</keyword>
<dbReference type="InterPro" id="IPR011992">
    <property type="entry name" value="EF-hand-dom_pair"/>
</dbReference>
<reference evidence="2 3" key="1">
    <citation type="journal article" date="2018" name="Sci. Rep.">
        <title>Genomic signatures of local adaptation to the degree of environmental predictability in rotifers.</title>
        <authorList>
            <person name="Franch-Gras L."/>
            <person name="Hahn C."/>
            <person name="Garcia-Roger E.M."/>
            <person name="Carmona M.J."/>
            <person name="Serra M."/>
            <person name="Gomez A."/>
        </authorList>
    </citation>
    <scope>NUCLEOTIDE SEQUENCE [LARGE SCALE GENOMIC DNA]</scope>
    <source>
        <strain evidence="2">HYR1</strain>
    </source>
</reference>
<comment type="caution">
    <text evidence="2">The sequence shown here is derived from an EMBL/GenBank/DDBJ whole genome shotgun (WGS) entry which is preliminary data.</text>
</comment>
<name>A0A3M7QBV5_BRAPC</name>
<dbReference type="Gene3D" id="1.10.238.10">
    <property type="entry name" value="EF-hand"/>
    <property type="match status" value="1"/>
</dbReference>
<organism evidence="2 3">
    <name type="scientific">Brachionus plicatilis</name>
    <name type="common">Marine rotifer</name>
    <name type="synonym">Brachionus muelleri</name>
    <dbReference type="NCBI Taxonomy" id="10195"/>
    <lineage>
        <taxon>Eukaryota</taxon>
        <taxon>Metazoa</taxon>
        <taxon>Spiralia</taxon>
        <taxon>Gnathifera</taxon>
        <taxon>Rotifera</taxon>
        <taxon>Eurotatoria</taxon>
        <taxon>Monogononta</taxon>
        <taxon>Pseudotrocha</taxon>
        <taxon>Ploima</taxon>
        <taxon>Brachionidae</taxon>
        <taxon>Brachionus</taxon>
    </lineage>
</organism>
<gene>
    <name evidence="2" type="ORF">BpHYR1_020641</name>
</gene>
<dbReference type="AlphaFoldDB" id="A0A3M7QBV5"/>
<evidence type="ECO:0008006" key="4">
    <source>
        <dbReference type="Google" id="ProtNLM"/>
    </source>
</evidence>
<accession>A0A3M7QBV5</accession>
<evidence type="ECO:0000313" key="2">
    <source>
        <dbReference type="EMBL" id="RNA08870.1"/>
    </source>
</evidence>
<feature type="coiled-coil region" evidence="1">
    <location>
        <begin position="379"/>
        <end position="406"/>
    </location>
</feature>
<evidence type="ECO:0000313" key="3">
    <source>
        <dbReference type="Proteomes" id="UP000276133"/>
    </source>
</evidence>
<dbReference type="OrthoDB" id="296996at2759"/>
<sequence length="469" mass="53356">MTNRENMSITDQERILLKEASGLQGNNRLAQDFALMDIITSTNSRLKVDNINSLSIRQSRQDGHYTSDKVVQYRNPNKDDEPSRVEAAILKSSEPIRLKETEEIVVNGEKGIWANRTESLNWKGAIPLSQYKINDDPNPEIIHKKTNQSVVYHQEVAIRYLRPPTPPPPGPILIQQEPNLFLPPAPPLVIRQQPPRPATPPPLVIREAPPPPPPQVGKKIITISGKRVPPPPRKVIIERLAPLPNKPQSIIIERWLPYRQVKRKVIFARSSDTDSTSQTTKNIIVQWQSPQVRIQKEFKDLGIVKANPLEYVQRYGSTLKKAIELPNFVKEIKPPTGLALAAESSSNSIYELEGDVYALSLVDLEREGLVEYRYLLRKSESFNKNVVELENQREKNKNLLKDLIRVLSLDSDETVSLSEAERIMSKIYHRIGRKFGEEETKSFFSNVDIDSAGRICLSDIKNIIEQEFV</sequence>
<proteinExistence type="predicted"/>
<protein>
    <recommendedName>
        <fullName evidence="4">EF-hand domain-containing protein</fullName>
    </recommendedName>
</protein>
<dbReference type="EMBL" id="REGN01006600">
    <property type="protein sequence ID" value="RNA08870.1"/>
    <property type="molecule type" value="Genomic_DNA"/>
</dbReference>
<dbReference type="Proteomes" id="UP000276133">
    <property type="component" value="Unassembled WGS sequence"/>
</dbReference>